<name>A0AAD6UWX9_9AGAR</name>
<dbReference type="Proteomes" id="UP001219525">
    <property type="component" value="Unassembled WGS sequence"/>
</dbReference>
<dbReference type="EMBL" id="JARJCW010000102">
    <property type="protein sequence ID" value="KAJ7194040.1"/>
    <property type="molecule type" value="Genomic_DNA"/>
</dbReference>
<gene>
    <name evidence="1" type="ORF">GGX14DRAFT_404998</name>
</gene>
<comment type="caution">
    <text evidence="1">The sequence shown here is derived from an EMBL/GenBank/DDBJ whole genome shotgun (WGS) entry which is preliminary data.</text>
</comment>
<accession>A0AAD6UWX9</accession>
<organism evidence="1 2">
    <name type="scientific">Mycena pura</name>
    <dbReference type="NCBI Taxonomy" id="153505"/>
    <lineage>
        <taxon>Eukaryota</taxon>
        <taxon>Fungi</taxon>
        <taxon>Dikarya</taxon>
        <taxon>Basidiomycota</taxon>
        <taxon>Agaricomycotina</taxon>
        <taxon>Agaricomycetes</taxon>
        <taxon>Agaricomycetidae</taxon>
        <taxon>Agaricales</taxon>
        <taxon>Marasmiineae</taxon>
        <taxon>Mycenaceae</taxon>
        <taxon>Mycena</taxon>
    </lineage>
</organism>
<reference evidence="1" key="1">
    <citation type="submission" date="2023-03" db="EMBL/GenBank/DDBJ databases">
        <title>Massive genome expansion in bonnet fungi (Mycena s.s.) driven by repeated elements and novel gene families across ecological guilds.</title>
        <authorList>
            <consortium name="Lawrence Berkeley National Laboratory"/>
            <person name="Harder C.B."/>
            <person name="Miyauchi S."/>
            <person name="Viragh M."/>
            <person name="Kuo A."/>
            <person name="Thoen E."/>
            <person name="Andreopoulos B."/>
            <person name="Lu D."/>
            <person name="Skrede I."/>
            <person name="Drula E."/>
            <person name="Henrissat B."/>
            <person name="Morin E."/>
            <person name="Kohler A."/>
            <person name="Barry K."/>
            <person name="LaButti K."/>
            <person name="Morin E."/>
            <person name="Salamov A."/>
            <person name="Lipzen A."/>
            <person name="Mereny Z."/>
            <person name="Hegedus B."/>
            <person name="Baldrian P."/>
            <person name="Stursova M."/>
            <person name="Weitz H."/>
            <person name="Taylor A."/>
            <person name="Grigoriev I.V."/>
            <person name="Nagy L.G."/>
            <person name="Martin F."/>
            <person name="Kauserud H."/>
        </authorList>
    </citation>
    <scope>NUCLEOTIDE SEQUENCE</scope>
    <source>
        <strain evidence="1">9144</strain>
    </source>
</reference>
<evidence type="ECO:0000313" key="2">
    <source>
        <dbReference type="Proteomes" id="UP001219525"/>
    </source>
</evidence>
<protein>
    <submittedName>
        <fullName evidence="1">Uncharacterized protein</fullName>
    </submittedName>
</protein>
<sequence length="180" mass="20143">MVSTSFCLRLLAGQVSGDPATKHRGYFLIKPLVDDEDLQRKNPEWQPSEWISCGRLYQDLPLHVATEVARARRMPAEMEATLPSLQYSPAGFHMHASLPEWKPSCDKHEEDISDFAVVAFDETQPTYTASVLAEVPLLSQATITRLENGFGQAFLDGKLSVRDARDENNIHDSGRFPGEI</sequence>
<keyword evidence="2" id="KW-1185">Reference proteome</keyword>
<proteinExistence type="predicted"/>
<evidence type="ECO:0000313" key="1">
    <source>
        <dbReference type="EMBL" id="KAJ7194040.1"/>
    </source>
</evidence>
<dbReference type="AlphaFoldDB" id="A0AAD6UWX9"/>